<dbReference type="OrthoDB" id="3687641at2759"/>
<keyword evidence="4" id="KW-1133">Transmembrane helix</keyword>
<proteinExistence type="inferred from homology"/>
<dbReference type="AlphaFoldDB" id="A0A8H6XQ48"/>
<keyword evidence="4" id="KW-0812">Transmembrane</keyword>
<dbReference type="GO" id="GO:0043386">
    <property type="term" value="P:mycotoxin biosynthetic process"/>
    <property type="evidence" value="ECO:0007669"/>
    <property type="project" value="InterPro"/>
</dbReference>
<dbReference type="EMBL" id="JACAZI010000013">
    <property type="protein sequence ID" value="KAF7345933.1"/>
    <property type="molecule type" value="Genomic_DNA"/>
</dbReference>
<reference evidence="5" key="1">
    <citation type="submission" date="2020-05" db="EMBL/GenBank/DDBJ databases">
        <title>Mycena genomes resolve the evolution of fungal bioluminescence.</title>
        <authorList>
            <person name="Tsai I.J."/>
        </authorList>
    </citation>
    <scope>NUCLEOTIDE SEQUENCE</scope>
    <source>
        <strain evidence="5">CCC161011</strain>
    </source>
</reference>
<sequence length="266" mass="30099">MSRAQGYQPLSTDPLDNSAPAKATWTSKISRRVLVGVVVVETLALLAILALLVRTSQTCASAPVLYCTSKYSLAVENEVHVYDVGFSDGDPSPFQIPSSPELDKLWADLYDFGVSRITKDEAARLPNKTQAIPGDPGHYVVELEVFHNLHCLDRMRMALDPDYYPDYRMSISNTSSTSLKNRKHVLHCLDWIRQALMCNADTSVVVWQWDESRNTTRVKGNIAHTCRNFEKLQDWAKERILINEYDPTVNIEDDIVVPIIQKEFGR</sequence>
<keyword evidence="4" id="KW-0472">Membrane</keyword>
<dbReference type="PANTHER" id="PTHR33365">
    <property type="entry name" value="YALI0B05434P"/>
    <property type="match status" value="1"/>
</dbReference>
<evidence type="ECO:0000256" key="1">
    <source>
        <dbReference type="ARBA" id="ARBA00004685"/>
    </source>
</evidence>
<protein>
    <recommendedName>
        <fullName evidence="7">Tat pathway signal sequence</fullName>
    </recommendedName>
</protein>
<dbReference type="PANTHER" id="PTHR33365:SF4">
    <property type="entry name" value="CYCLOCHLOROTINE BIOSYNTHESIS PROTEIN O"/>
    <property type="match status" value="1"/>
</dbReference>
<comment type="similarity">
    <text evidence="2">Belongs to the ustYa family.</text>
</comment>
<evidence type="ECO:0000256" key="4">
    <source>
        <dbReference type="SAM" id="Phobius"/>
    </source>
</evidence>
<gene>
    <name evidence="5" type="ORF">MVEN_01615600</name>
</gene>
<keyword evidence="6" id="KW-1185">Reference proteome</keyword>
<evidence type="ECO:0000313" key="6">
    <source>
        <dbReference type="Proteomes" id="UP000620124"/>
    </source>
</evidence>
<evidence type="ECO:0008006" key="7">
    <source>
        <dbReference type="Google" id="ProtNLM"/>
    </source>
</evidence>
<evidence type="ECO:0000313" key="5">
    <source>
        <dbReference type="EMBL" id="KAF7345933.1"/>
    </source>
</evidence>
<dbReference type="Proteomes" id="UP000620124">
    <property type="component" value="Unassembled WGS sequence"/>
</dbReference>
<evidence type="ECO:0000256" key="3">
    <source>
        <dbReference type="SAM" id="MobiDB-lite"/>
    </source>
</evidence>
<comment type="pathway">
    <text evidence="1">Mycotoxin biosynthesis.</text>
</comment>
<organism evidence="5 6">
    <name type="scientific">Mycena venus</name>
    <dbReference type="NCBI Taxonomy" id="2733690"/>
    <lineage>
        <taxon>Eukaryota</taxon>
        <taxon>Fungi</taxon>
        <taxon>Dikarya</taxon>
        <taxon>Basidiomycota</taxon>
        <taxon>Agaricomycotina</taxon>
        <taxon>Agaricomycetes</taxon>
        <taxon>Agaricomycetidae</taxon>
        <taxon>Agaricales</taxon>
        <taxon>Marasmiineae</taxon>
        <taxon>Mycenaceae</taxon>
        <taxon>Mycena</taxon>
    </lineage>
</organism>
<evidence type="ECO:0000256" key="2">
    <source>
        <dbReference type="ARBA" id="ARBA00035112"/>
    </source>
</evidence>
<feature type="region of interest" description="Disordered" evidence="3">
    <location>
        <begin position="1"/>
        <end position="20"/>
    </location>
</feature>
<accession>A0A8H6XQ48</accession>
<dbReference type="Pfam" id="PF11807">
    <property type="entry name" value="UstYa"/>
    <property type="match status" value="1"/>
</dbReference>
<name>A0A8H6XQ48_9AGAR</name>
<comment type="caution">
    <text evidence="5">The sequence shown here is derived from an EMBL/GenBank/DDBJ whole genome shotgun (WGS) entry which is preliminary data.</text>
</comment>
<feature type="transmembrane region" description="Helical" evidence="4">
    <location>
        <begin position="33"/>
        <end position="53"/>
    </location>
</feature>
<dbReference type="InterPro" id="IPR021765">
    <property type="entry name" value="UstYa-like"/>
</dbReference>